<feature type="domain" description="HTH marR-type" evidence="1">
    <location>
        <begin position="22"/>
        <end position="154"/>
    </location>
</feature>
<dbReference type="InterPro" id="IPR000835">
    <property type="entry name" value="HTH_MarR-typ"/>
</dbReference>
<dbReference type="SMART" id="SM00347">
    <property type="entry name" value="HTH_MARR"/>
    <property type="match status" value="1"/>
</dbReference>
<sequence>MLGGMETPQEPRWLDAEEHRTWLALISLLVRLPAALDAQLRRDAGLSHFEYQVLAGLSMSPERAMRMSELAVFAEGSLSRLSQVVGRLETRGWVRRTPDPTDGRYTLAILTEPGWAKVVEAAPGHVAEVRRLVFDPLTRAQQRQLREVGSRIMRAVDPEDSCPTGGPR</sequence>
<dbReference type="Pfam" id="PF12802">
    <property type="entry name" value="MarR_2"/>
    <property type="match status" value="1"/>
</dbReference>
<accession>A0A4Q8BE32</accession>
<dbReference type="GO" id="GO:0003677">
    <property type="term" value="F:DNA binding"/>
    <property type="evidence" value="ECO:0007669"/>
    <property type="project" value="UniProtKB-KW"/>
</dbReference>
<dbReference type="PANTHER" id="PTHR33164:SF99">
    <property type="entry name" value="MARR FAMILY REGULATORY PROTEIN"/>
    <property type="match status" value="1"/>
</dbReference>
<gene>
    <name evidence="2" type="ORF">EV384_3919</name>
</gene>
<comment type="caution">
    <text evidence="2">The sequence shown here is derived from an EMBL/GenBank/DDBJ whole genome shotgun (WGS) entry which is preliminary data.</text>
</comment>
<dbReference type="AlphaFoldDB" id="A0A4Q8BE32"/>
<dbReference type="Gene3D" id="1.10.10.10">
    <property type="entry name" value="Winged helix-like DNA-binding domain superfamily/Winged helix DNA-binding domain"/>
    <property type="match status" value="1"/>
</dbReference>
<evidence type="ECO:0000313" key="2">
    <source>
        <dbReference type="EMBL" id="RZU75379.1"/>
    </source>
</evidence>
<keyword evidence="3" id="KW-1185">Reference proteome</keyword>
<proteinExistence type="predicted"/>
<evidence type="ECO:0000259" key="1">
    <source>
        <dbReference type="PROSITE" id="PS50995"/>
    </source>
</evidence>
<dbReference type="Proteomes" id="UP000294114">
    <property type="component" value="Unassembled WGS sequence"/>
</dbReference>
<evidence type="ECO:0000313" key="3">
    <source>
        <dbReference type="Proteomes" id="UP000294114"/>
    </source>
</evidence>
<dbReference type="GO" id="GO:0003700">
    <property type="term" value="F:DNA-binding transcription factor activity"/>
    <property type="evidence" value="ECO:0007669"/>
    <property type="project" value="InterPro"/>
</dbReference>
<keyword evidence="2" id="KW-0238">DNA-binding</keyword>
<dbReference type="PROSITE" id="PS50995">
    <property type="entry name" value="HTH_MARR_2"/>
    <property type="match status" value="1"/>
</dbReference>
<dbReference type="InterPro" id="IPR039422">
    <property type="entry name" value="MarR/SlyA-like"/>
</dbReference>
<dbReference type="EMBL" id="SHLD01000001">
    <property type="protein sequence ID" value="RZU75379.1"/>
    <property type="molecule type" value="Genomic_DNA"/>
</dbReference>
<dbReference type="SUPFAM" id="SSF46785">
    <property type="entry name" value="Winged helix' DNA-binding domain"/>
    <property type="match status" value="1"/>
</dbReference>
<name>A0A4Q8BE32_9ACTN</name>
<dbReference type="PANTHER" id="PTHR33164">
    <property type="entry name" value="TRANSCRIPTIONAL REGULATOR, MARR FAMILY"/>
    <property type="match status" value="1"/>
</dbReference>
<dbReference type="InterPro" id="IPR036390">
    <property type="entry name" value="WH_DNA-bd_sf"/>
</dbReference>
<dbReference type="GO" id="GO:0006950">
    <property type="term" value="P:response to stress"/>
    <property type="evidence" value="ECO:0007669"/>
    <property type="project" value="TreeGrafter"/>
</dbReference>
<dbReference type="InterPro" id="IPR036388">
    <property type="entry name" value="WH-like_DNA-bd_sf"/>
</dbReference>
<protein>
    <submittedName>
        <fullName evidence="2">DNA-binding MarR family transcriptional regulator</fullName>
    </submittedName>
</protein>
<reference evidence="2 3" key="1">
    <citation type="submission" date="2019-02" db="EMBL/GenBank/DDBJ databases">
        <title>Sequencing the genomes of 1000 actinobacteria strains.</title>
        <authorList>
            <person name="Klenk H.-P."/>
        </authorList>
    </citation>
    <scope>NUCLEOTIDE SEQUENCE [LARGE SCALE GENOMIC DNA]</scope>
    <source>
        <strain evidence="2 3">DSM 45612</strain>
    </source>
</reference>
<organism evidence="2 3">
    <name type="scientific">Micromonospora kangleipakensis</name>
    <dbReference type="NCBI Taxonomy" id="1077942"/>
    <lineage>
        <taxon>Bacteria</taxon>
        <taxon>Bacillati</taxon>
        <taxon>Actinomycetota</taxon>
        <taxon>Actinomycetes</taxon>
        <taxon>Micromonosporales</taxon>
        <taxon>Micromonosporaceae</taxon>
        <taxon>Micromonospora</taxon>
    </lineage>
</organism>